<dbReference type="InterPro" id="IPR003165">
    <property type="entry name" value="Piwi"/>
</dbReference>
<feature type="domain" description="Piwi" evidence="3">
    <location>
        <begin position="466"/>
        <end position="753"/>
    </location>
</feature>
<dbReference type="Proteomes" id="UP000629098">
    <property type="component" value="Unassembled WGS sequence"/>
</dbReference>
<comment type="caution">
    <text evidence="4">The sequence shown here is derived from an EMBL/GenBank/DDBJ whole genome shotgun (WGS) entry which is preliminary data.</text>
</comment>
<accession>A0A8J6XR31</accession>
<dbReference type="EMBL" id="JACXAE010000086">
    <property type="protein sequence ID" value="MBD2775881.1"/>
    <property type="molecule type" value="Genomic_DNA"/>
</dbReference>
<dbReference type="Pfam" id="PF02171">
    <property type="entry name" value="Piwi"/>
    <property type="match status" value="1"/>
</dbReference>
<sequence length="766" mass="86618">MATATATVSQPTVFSSEIFPLTISHPNLIRFRLTPNVEQEEGNRLSFHLSRNFPYMVVIWHKPYFYALGTPNYPMHLLVEEWQDILVQIVEEGLTDFRDRTWQFEQVPLTLPVAPNVISQLAVQVLKTTQPLPLSSITARSKNGVQVRREVRFWSEVIELKGNLQPAITLTLKSKFLLIKNLAEFYLNHRDRQNPDKLLIGLNVRSRSRDFPGNGTITELVVEPTLEHRQKLIELAKSEISKQALQDTPSDKILVAVKFGKGKKLYQYGMAALRPCITSETASRFGVEWGELLKETKISYKERLDLLVAYKQEAEQALAAYGFELGLSINSRHYPELFWQPPVPLEQTRLLFGNSFIGSQNQILSGLSRVGVYRRHSTYSDPSRPIRIAALNLCDLNLAPFLQQVKQQLKSYKFDSQFLSLSVSVKNLSGTEARVKVEKTIHEVIEAQTDKVEQVVKELMETPPDIVLAFLPQSDRDADEKDGGSFYHKIYDLLLRRPIASQMIYEDTLKNPSKYKYILNQVIPGILAKLGNLPFVLAEPLEIADYFIGLDISRESKAKLSGTVNACASIRLYGKQGQFIRYRLEDALIEGEEIPQRVLERLLPASELEGKTVLIYRDGRFCGQEVPNLLERAKAIGCKFLLVECRKSGIPRLYNVVNRVITAPEKGLALRLSSSEAVLVTTSVAENMGLALPLRLTVVTVNHPALISPPIEQVLETTLKLTLLHHGALKMPRLPMPVYGAHKTAKLRLRGIYPSSMLSGDRQFWL</sequence>
<dbReference type="InterPro" id="IPR036397">
    <property type="entry name" value="RNaseH_sf"/>
</dbReference>
<gene>
    <name evidence="4" type="ORF">ICL16_28440</name>
</gene>
<proteinExistence type="inferred from homology"/>
<keyword evidence="5" id="KW-1185">Reference proteome</keyword>
<dbReference type="PROSITE" id="PS50822">
    <property type="entry name" value="PIWI"/>
    <property type="match status" value="1"/>
</dbReference>
<evidence type="ECO:0000313" key="5">
    <source>
        <dbReference type="Proteomes" id="UP000629098"/>
    </source>
</evidence>
<evidence type="ECO:0000256" key="1">
    <source>
        <dbReference type="ARBA" id="ARBA00035012"/>
    </source>
</evidence>
<evidence type="ECO:0000259" key="3">
    <source>
        <dbReference type="PROSITE" id="PS50822"/>
    </source>
</evidence>
<evidence type="ECO:0000313" key="4">
    <source>
        <dbReference type="EMBL" id="MBD2775881.1"/>
    </source>
</evidence>
<dbReference type="Gene3D" id="3.40.50.2300">
    <property type="match status" value="1"/>
</dbReference>
<dbReference type="SMART" id="SM00950">
    <property type="entry name" value="Piwi"/>
    <property type="match status" value="1"/>
</dbReference>
<dbReference type="GO" id="GO:0003676">
    <property type="term" value="F:nucleic acid binding"/>
    <property type="evidence" value="ECO:0007669"/>
    <property type="project" value="InterPro"/>
</dbReference>
<dbReference type="Gene3D" id="3.30.420.10">
    <property type="entry name" value="Ribonuclease H-like superfamily/Ribonuclease H"/>
    <property type="match status" value="1"/>
</dbReference>
<dbReference type="InterPro" id="IPR012337">
    <property type="entry name" value="RNaseH-like_sf"/>
</dbReference>
<protein>
    <recommendedName>
        <fullName evidence="2">Protein argonaute</fullName>
    </recommendedName>
</protein>
<evidence type="ECO:0000256" key="2">
    <source>
        <dbReference type="ARBA" id="ARBA00035032"/>
    </source>
</evidence>
<comment type="similarity">
    <text evidence="1">Belongs to the argonaute family. Long pAgo subfamily.</text>
</comment>
<reference evidence="4" key="1">
    <citation type="submission" date="2020-09" db="EMBL/GenBank/DDBJ databases">
        <title>Iningainema tapete sp. nov. (Scytonemataceae, Cyanobacteria) from greenhouses in central Florida (USA) produces two types of nodularin with biosynthetic potential for microcystin-LR and anabaenopeptins.</title>
        <authorList>
            <person name="Berthold D.E."/>
            <person name="Lefler F.W."/>
            <person name="Huang I.-S."/>
            <person name="Abdulla H."/>
            <person name="Zimba P.V."/>
            <person name="Laughinghouse H.D. IV."/>
        </authorList>
    </citation>
    <scope>NUCLEOTIDE SEQUENCE</scope>
    <source>
        <strain evidence="4">BLCCT55</strain>
    </source>
</reference>
<name>A0A8J6XR31_9CYAN</name>
<dbReference type="SUPFAM" id="SSF53098">
    <property type="entry name" value="Ribonuclease H-like"/>
    <property type="match status" value="1"/>
</dbReference>
<dbReference type="AlphaFoldDB" id="A0A8J6XR31"/>
<organism evidence="4 5">
    <name type="scientific">Iningainema tapete BLCC-T55</name>
    <dbReference type="NCBI Taxonomy" id="2748662"/>
    <lineage>
        <taxon>Bacteria</taxon>
        <taxon>Bacillati</taxon>
        <taxon>Cyanobacteriota</taxon>
        <taxon>Cyanophyceae</taxon>
        <taxon>Nostocales</taxon>
        <taxon>Scytonemataceae</taxon>
        <taxon>Iningainema tapete</taxon>
    </lineage>
</organism>